<reference evidence="1" key="1">
    <citation type="journal article" date="2022" name="Int. J. Mol. Sci.">
        <title>Draft Genome of Tanacetum Coccineum: Genomic Comparison of Closely Related Tanacetum-Family Plants.</title>
        <authorList>
            <person name="Yamashiro T."/>
            <person name="Shiraishi A."/>
            <person name="Nakayama K."/>
            <person name="Satake H."/>
        </authorList>
    </citation>
    <scope>NUCLEOTIDE SEQUENCE</scope>
</reference>
<protein>
    <submittedName>
        <fullName evidence="1">Uncharacterized protein</fullName>
    </submittedName>
</protein>
<gene>
    <name evidence="1" type="ORF">Tco_0821572</name>
</gene>
<evidence type="ECO:0000313" key="1">
    <source>
        <dbReference type="EMBL" id="GJT00403.1"/>
    </source>
</evidence>
<sequence length="75" mass="8360">MEAGSGDCLSKKEIISNFLQGTVVSHNERFGDDETDVAESSANEIESVVPNIFKRYIHFRSKELDDVIGESKLRA</sequence>
<proteinExistence type="predicted"/>
<evidence type="ECO:0000313" key="2">
    <source>
        <dbReference type="Proteomes" id="UP001151760"/>
    </source>
</evidence>
<name>A0ABQ5AGR6_9ASTR</name>
<reference evidence="1" key="2">
    <citation type="submission" date="2022-01" db="EMBL/GenBank/DDBJ databases">
        <authorList>
            <person name="Yamashiro T."/>
            <person name="Shiraishi A."/>
            <person name="Satake H."/>
            <person name="Nakayama K."/>
        </authorList>
    </citation>
    <scope>NUCLEOTIDE SEQUENCE</scope>
</reference>
<keyword evidence="2" id="KW-1185">Reference proteome</keyword>
<organism evidence="1 2">
    <name type="scientific">Tanacetum coccineum</name>
    <dbReference type="NCBI Taxonomy" id="301880"/>
    <lineage>
        <taxon>Eukaryota</taxon>
        <taxon>Viridiplantae</taxon>
        <taxon>Streptophyta</taxon>
        <taxon>Embryophyta</taxon>
        <taxon>Tracheophyta</taxon>
        <taxon>Spermatophyta</taxon>
        <taxon>Magnoliopsida</taxon>
        <taxon>eudicotyledons</taxon>
        <taxon>Gunneridae</taxon>
        <taxon>Pentapetalae</taxon>
        <taxon>asterids</taxon>
        <taxon>campanulids</taxon>
        <taxon>Asterales</taxon>
        <taxon>Asteraceae</taxon>
        <taxon>Asteroideae</taxon>
        <taxon>Anthemideae</taxon>
        <taxon>Anthemidinae</taxon>
        <taxon>Tanacetum</taxon>
    </lineage>
</organism>
<comment type="caution">
    <text evidence="1">The sequence shown here is derived from an EMBL/GenBank/DDBJ whole genome shotgun (WGS) entry which is preliminary data.</text>
</comment>
<dbReference type="Proteomes" id="UP001151760">
    <property type="component" value="Unassembled WGS sequence"/>
</dbReference>
<accession>A0ABQ5AGR6</accession>
<dbReference type="EMBL" id="BQNB010012193">
    <property type="protein sequence ID" value="GJT00403.1"/>
    <property type="molecule type" value="Genomic_DNA"/>
</dbReference>